<protein>
    <submittedName>
        <fullName evidence="1">Uncharacterized protein</fullName>
    </submittedName>
</protein>
<comment type="caution">
    <text evidence="1">The sequence shown here is derived from an EMBL/GenBank/DDBJ whole genome shotgun (WGS) entry which is preliminary data.</text>
</comment>
<dbReference type="EMBL" id="JACEIK010004890">
    <property type="protein sequence ID" value="MCD9646681.1"/>
    <property type="molecule type" value="Genomic_DNA"/>
</dbReference>
<reference evidence="1 2" key="1">
    <citation type="journal article" date="2021" name="BMC Genomics">
        <title>Datura genome reveals duplications of psychoactive alkaloid biosynthetic genes and high mutation rate following tissue culture.</title>
        <authorList>
            <person name="Rajewski A."/>
            <person name="Carter-House D."/>
            <person name="Stajich J."/>
            <person name="Litt A."/>
        </authorList>
    </citation>
    <scope>NUCLEOTIDE SEQUENCE [LARGE SCALE GENOMIC DNA]</scope>
    <source>
        <strain evidence="1">AR-01</strain>
    </source>
</reference>
<sequence>RKKTRQGCGHSLRSVAIEYRERRSLAGFRRKETRSCWFLVVRGCSVVGWLVSVEKRKGKKQREEGRRLVAHRSLRRGEEDDIVSLEQTMEKVRRGRCGDERRRGRLV</sequence>
<keyword evidence="2" id="KW-1185">Reference proteome</keyword>
<accession>A0ABS8VK37</accession>
<dbReference type="Proteomes" id="UP000823775">
    <property type="component" value="Unassembled WGS sequence"/>
</dbReference>
<evidence type="ECO:0000313" key="1">
    <source>
        <dbReference type="EMBL" id="MCD9646681.1"/>
    </source>
</evidence>
<organism evidence="1 2">
    <name type="scientific">Datura stramonium</name>
    <name type="common">Jimsonweed</name>
    <name type="synonym">Common thornapple</name>
    <dbReference type="NCBI Taxonomy" id="4076"/>
    <lineage>
        <taxon>Eukaryota</taxon>
        <taxon>Viridiplantae</taxon>
        <taxon>Streptophyta</taxon>
        <taxon>Embryophyta</taxon>
        <taxon>Tracheophyta</taxon>
        <taxon>Spermatophyta</taxon>
        <taxon>Magnoliopsida</taxon>
        <taxon>eudicotyledons</taxon>
        <taxon>Gunneridae</taxon>
        <taxon>Pentapetalae</taxon>
        <taxon>asterids</taxon>
        <taxon>lamiids</taxon>
        <taxon>Solanales</taxon>
        <taxon>Solanaceae</taxon>
        <taxon>Solanoideae</taxon>
        <taxon>Datureae</taxon>
        <taxon>Datura</taxon>
    </lineage>
</organism>
<evidence type="ECO:0000313" key="2">
    <source>
        <dbReference type="Proteomes" id="UP000823775"/>
    </source>
</evidence>
<proteinExistence type="predicted"/>
<name>A0ABS8VK37_DATST</name>
<gene>
    <name evidence="1" type="ORF">HAX54_036738</name>
</gene>
<feature type="non-terminal residue" evidence="1">
    <location>
        <position position="1"/>
    </location>
</feature>